<feature type="domain" description="NB-ARC" evidence="1">
    <location>
        <begin position="191"/>
        <end position="334"/>
    </location>
</feature>
<proteinExistence type="predicted"/>
<dbReference type="Pfam" id="PF24809">
    <property type="entry name" value="DUF7708"/>
    <property type="match status" value="1"/>
</dbReference>
<protein>
    <recommendedName>
        <fullName evidence="6">NB-ARC domain-containing protein</fullName>
    </recommendedName>
</protein>
<dbReference type="InterPro" id="IPR019734">
    <property type="entry name" value="TPR_rpt"/>
</dbReference>
<evidence type="ECO:0000259" key="3">
    <source>
        <dbReference type="Pfam" id="PF25000"/>
    </source>
</evidence>
<reference evidence="4" key="1">
    <citation type="submission" date="2021-05" db="EMBL/GenBank/DDBJ databases">
        <authorList>
            <person name="Khan N."/>
        </authorList>
    </citation>
    <scope>NUCLEOTIDE SEQUENCE</scope>
</reference>
<feature type="domain" description="DUF7708" evidence="2">
    <location>
        <begin position="11"/>
        <end position="116"/>
    </location>
</feature>
<dbReference type="Proteomes" id="UP000693738">
    <property type="component" value="Unassembled WGS sequence"/>
</dbReference>
<dbReference type="SMART" id="SM00028">
    <property type="entry name" value="TPR"/>
    <property type="match status" value="4"/>
</dbReference>
<dbReference type="PANTHER" id="PTHR35205">
    <property type="entry name" value="NB-ARC AND TPR DOMAIN PROTEIN"/>
    <property type="match status" value="1"/>
</dbReference>
<name>A0A8J2IDX6_FUSEQ</name>
<dbReference type="GO" id="GO:0043531">
    <property type="term" value="F:ADP binding"/>
    <property type="evidence" value="ECO:0007669"/>
    <property type="project" value="InterPro"/>
</dbReference>
<sequence>MSQPSNQLDEFLEPCFEVLQTFDRAIATCCQSKPEVACLVWGGVQALLIVAAKFSDCAQRVADMLFQMSRSMPRFQHYSRLFPNSTRLQLRLIDIYTTFALFCVDAFKFFKYGFLKKEELENEAKAADIDVGFEREEAAEIRTKRVLDALPLALEAARLIKPTTIIHHDRNTDFVGRESHLKQMHDFVNSTSHQAKLKTISIRGIGGMGKTQLALEFTYRDRDQSPPTFKAMFWIRSENVTVLQQDLAQIGRVLDQGSGSRTDLDKSVQLAHDWLSTTVFDNVDDVDAVLPYWPHSGKGTIIVTTRDRDIAHRLTELTIELEGLEESEGANLLGQFEPRIKSSQKAREVCDELGRMPLALCQMGSYIRQTQCNIDEFLQALSEQSERLYSDQASVSSLQYSRTLAVCCDLSIGLLSEQSIHLLSVLAFFQSDEVRETVVTQGCASVPRLQYLQGCLGWNDCVRTLAKHSLITRQDGPSGKVIRMHRVIKRRVLHILNGKAPESCLNAFEDAAHLLSLAFPQRPMDGGTMGKVWAECEIWLPHVLSLKNERARSQMCKAKIPREYIEVLCTCAYFMWERGSINAVEVATYALSCTEELLGKDAYDHVYADILTVVAALKMQNFNTRRESATLFEQALKARQRYMVTAPHPHTHNDYRQLANSYNNTGVGQMILQEYSEALPLFEKSFEIKKTLGSEEIIPYDFAISHYNICRVYIGRGLLTKAFENSKKALDLAEKHNGPTDFRVNQFRFTYADMLVACGKVDEGLVIHEKTLETRRLVMGNENNDTGVSLYGMSCVYHQMRRHGDALKSIMEAISVFQKVPNADDRLARSYFRKHLILNEMGKMDDALDALRSARAYRAKLTSITPPQNDDTVEEYDGLVSYYNK</sequence>
<gene>
    <name evidence="4" type="ORF">FEQUK3_LOCUS854</name>
</gene>
<dbReference type="Pfam" id="PF25000">
    <property type="entry name" value="DUF7779"/>
    <property type="match status" value="1"/>
</dbReference>
<dbReference type="InterPro" id="IPR056681">
    <property type="entry name" value="DUF7779"/>
</dbReference>
<comment type="caution">
    <text evidence="4">The sequence shown here is derived from an EMBL/GenBank/DDBJ whole genome shotgun (WGS) entry which is preliminary data.</text>
</comment>
<organism evidence="4 5">
    <name type="scientific">Fusarium equiseti</name>
    <name type="common">Fusarium scirpi</name>
    <dbReference type="NCBI Taxonomy" id="61235"/>
    <lineage>
        <taxon>Eukaryota</taxon>
        <taxon>Fungi</taxon>
        <taxon>Dikarya</taxon>
        <taxon>Ascomycota</taxon>
        <taxon>Pezizomycotina</taxon>
        <taxon>Sordariomycetes</taxon>
        <taxon>Hypocreomycetidae</taxon>
        <taxon>Hypocreales</taxon>
        <taxon>Nectriaceae</taxon>
        <taxon>Fusarium</taxon>
        <taxon>Fusarium incarnatum-equiseti species complex</taxon>
    </lineage>
</organism>
<dbReference type="EMBL" id="CAJSTJ010000044">
    <property type="protein sequence ID" value="CAG7555135.1"/>
    <property type="molecule type" value="Genomic_DNA"/>
</dbReference>
<dbReference type="Pfam" id="PF00931">
    <property type="entry name" value="NB-ARC"/>
    <property type="match status" value="1"/>
</dbReference>
<evidence type="ECO:0000259" key="1">
    <source>
        <dbReference type="Pfam" id="PF00931"/>
    </source>
</evidence>
<evidence type="ECO:0008006" key="6">
    <source>
        <dbReference type="Google" id="ProtNLM"/>
    </source>
</evidence>
<evidence type="ECO:0000313" key="4">
    <source>
        <dbReference type="EMBL" id="CAG7555135.1"/>
    </source>
</evidence>
<dbReference type="InterPro" id="IPR056125">
    <property type="entry name" value="DUF7708"/>
</dbReference>
<feature type="domain" description="DUF7779" evidence="3">
    <location>
        <begin position="414"/>
        <end position="494"/>
    </location>
</feature>
<dbReference type="InterPro" id="IPR002182">
    <property type="entry name" value="NB-ARC"/>
</dbReference>
<dbReference type="AlphaFoldDB" id="A0A8J2IDX6"/>
<evidence type="ECO:0000313" key="5">
    <source>
        <dbReference type="Proteomes" id="UP000693738"/>
    </source>
</evidence>
<dbReference type="PANTHER" id="PTHR35205:SF1">
    <property type="entry name" value="ZU5 DOMAIN-CONTAINING PROTEIN"/>
    <property type="match status" value="1"/>
</dbReference>
<evidence type="ECO:0000259" key="2">
    <source>
        <dbReference type="Pfam" id="PF24809"/>
    </source>
</evidence>
<accession>A0A8J2IDX6</accession>